<gene>
    <name evidence="1" type="ORF">SDC9_187914</name>
</gene>
<dbReference type="AlphaFoldDB" id="A0A645HMW2"/>
<dbReference type="EMBL" id="VSSQ01096755">
    <property type="protein sequence ID" value="MPN40378.1"/>
    <property type="molecule type" value="Genomic_DNA"/>
</dbReference>
<protein>
    <submittedName>
        <fullName evidence="1">Uncharacterized protein</fullName>
    </submittedName>
</protein>
<accession>A0A645HMW2</accession>
<comment type="caution">
    <text evidence="1">The sequence shown here is derived from an EMBL/GenBank/DDBJ whole genome shotgun (WGS) entry which is preliminary data.</text>
</comment>
<evidence type="ECO:0000313" key="1">
    <source>
        <dbReference type="EMBL" id="MPN40378.1"/>
    </source>
</evidence>
<name>A0A645HMW2_9ZZZZ</name>
<organism evidence="1">
    <name type="scientific">bioreactor metagenome</name>
    <dbReference type="NCBI Taxonomy" id="1076179"/>
    <lineage>
        <taxon>unclassified sequences</taxon>
        <taxon>metagenomes</taxon>
        <taxon>ecological metagenomes</taxon>
    </lineage>
</organism>
<sequence length="67" mass="7105">MVSATPEIAARIPAELAGVLAEGKQTLLVRIDLDEPLAGHLRVEGLPVSVHFGFSLRKSLQILSGES</sequence>
<proteinExistence type="predicted"/>
<reference evidence="1" key="1">
    <citation type="submission" date="2019-08" db="EMBL/GenBank/DDBJ databases">
        <authorList>
            <person name="Kucharzyk K."/>
            <person name="Murdoch R.W."/>
            <person name="Higgins S."/>
            <person name="Loffler F."/>
        </authorList>
    </citation>
    <scope>NUCLEOTIDE SEQUENCE</scope>
</reference>